<proteinExistence type="inferred from homology"/>
<dbReference type="KEGG" id="lel:PVL30_003755"/>
<dbReference type="RefSeq" id="XP_001526368.1">
    <property type="nucleotide sequence ID" value="XM_001526318.1"/>
</dbReference>
<dbReference type="OMA" id="RSKFSEW"/>
<dbReference type="OrthoDB" id="189226at2759"/>
<dbReference type="PANTHER" id="PTHR10983:SF70">
    <property type="entry name" value="PROTEIN MUM3"/>
    <property type="match status" value="1"/>
</dbReference>
<evidence type="ECO:0000256" key="3">
    <source>
        <dbReference type="ARBA" id="ARBA00023315"/>
    </source>
</evidence>
<evidence type="ECO:0000259" key="4">
    <source>
        <dbReference type="Pfam" id="PF16076"/>
    </source>
</evidence>
<evidence type="ECO:0000313" key="6">
    <source>
        <dbReference type="Proteomes" id="UP000001996"/>
    </source>
</evidence>
<comment type="similarity">
    <text evidence="1">Belongs to the 1-acyl-sn-glycerol-3-phosphate acyltransferase family.</text>
</comment>
<dbReference type="VEuPathDB" id="FungiDB:LELG_02926"/>
<dbReference type="InterPro" id="IPR032098">
    <property type="entry name" value="Acyltransf_C"/>
</dbReference>
<keyword evidence="3" id="KW-0012">Acyltransferase</keyword>
<dbReference type="eggNOG" id="ENOG502S5DQ">
    <property type="taxonomic scope" value="Eukaryota"/>
</dbReference>
<dbReference type="EMBL" id="CH981526">
    <property type="protein sequence ID" value="EDK44747.1"/>
    <property type="molecule type" value="Genomic_DNA"/>
</dbReference>
<dbReference type="HOGENOM" id="CLU_059043_1_0_1"/>
<keyword evidence="6" id="KW-1185">Reference proteome</keyword>
<name>A5DZY9_LODEL</name>
<dbReference type="InParanoid" id="A5DZY9"/>
<dbReference type="GeneID" id="5233203"/>
<evidence type="ECO:0000256" key="1">
    <source>
        <dbReference type="ARBA" id="ARBA00008655"/>
    </source>
</evidence>
<evidence type="ECO:0000313" key="5">
    <source>
        <dbReference type="EMBL" id="EDK44747.1"/>
    </source>
</evidence>
<dbReference type="GO" id="GO:0005783">
    <property type="term" value="C:endoplasmic reticulum"/>
    <property type="evidence" value="ECO:0007669"/>
    <property type="project" value="TreeGrafter"/>
</dbReference>
<dbReference type="PANTHER" id="PTHR10983">
    <property type="entry name" value="1-ACYLGLYCEROL-3-PHOSPHATE ACYLTRANSFERASE-RELATED"/>
    <property type="match status" value="1"/>
</dbReference>
<feature type="domain" description="Acyltransferase C-terminal" evidence="4">
    <location>
        <begin position="122"/>
        <end position="181"/>
    </location>
</feature>
<accession>A5DZY9</accession>
<keyword evidence="2" id="KW-0808">Transferase</keyword>
<dbReference type="Proteomes" id="UP000001996">
    <property type="component" value="Unassembled WGS sequence"/>
</dbReference>
<evidence type="ECO:0000256" key="2">
    <source>
        <dbReference type="ARBA" id="ARBA00022679"/>
    </source>
</evidence>
<organism evidence="5 6">
    <name type="scientific">Lodderomyces elongisporus (strain ATCC 11503 / CBS 2605 / JCM 1781 / NBRC 1676 / NRRL YB-4239)</name>
    <name type="common">Yeast</name>
    <name type="synonym">Saccharomyces elongisporus</name>
    <dbReference type="NCBI Taxonomy" id="379508"/>
    <lineage>
        <taxon>Eukaryota</taxon>
        <taxon>Fungi</taxon>
        <taxon>Dikarya</taxon>
        <taxon>Ascomycota</taxon>
        <taxon>Saccharomycotina</taxon>
        <taxon>Pichiomycetes</taxon>
        <taxon>Debaryomycetaceae</taxon>
        <taxon>Candida/Lodderomyces clade</taxon>
        <taxon>Lodderomyces</taxon>
    </lineage>
</organism>
<reference evidence="5 6" key="1">
    <citation type="journal article" date="2009" name="Nature">
        <title>Evolution of pathogenicity and sexual reproduction in eight Candida genomes.</title>
        <authorList>
            <person name="Butler G."/>
            <person name="Rasmussen M.D."/>
            <person name="Lin M.F."/>
            <person name="Santos M.A."/>
            <person name="Sakthikumar S."/>
            <person name="Munro C.A."/>
            <person name="Rheinbay E."/>
            <person name="Grabherr M."/>
            <person name="Forche A."/>
            <person name="Reedy J.L."/>
            <person name="Agrafioti I."/>
            <person name="Arnaud M.B."/>
            <person name="Bates S."/>
            <person name="Brown A.J."/>
            <person name="Brunke S."/>
            <person name="Costanzo M.C."/>
            <person name="Fitzpatrick D.A."/>
            <person name="de Groot P.W."/>
            <person name="Harris D."/>
            <person name="Hoyer L.L."/>
            <person name="Hube B."/>
            <person name="Klis F.M."/>
            <person name="Kodira C."/>
            <person name="Lennard N."/>
            <person name="Logue M.E."/>
            <person name="Martin R."/>
            <person name="Neiman A.M."/>
            <person name="Nikolaou E."/>
            <person name="Quail M.A."/>
            <person name="Quinn J."/>
            <person name="Santos M.C."/>
            <person name="Schmitzberger F.F."/>
            <person name="Sherlock G."/>
            <person name="Shah P."/>
            <person name="Silverstein K.A."/>
            <person name="Skrzypek M.S."/>
            <person name="Soll D."/>
            <person name="Staggs R."/>
            <person name="Stansfield I."/>
            <person name="Stumpf M.P."/>
            <person name="Sudbery P.E."/>
            <person name="Srikantha T."/>
            <person name="Zeng Q."/>
            <person name="Berman J."/>
            <person name="Berriman M."/>
            <person name="Heitman J."/>
            <person name="Gow N.A."/>
            <person name="Lorenz M.C."/>
            <person name="Birren B.W."/>
            <person name="Kellis M."/>
            <person name="Cuomo C.A."/>
        </authorList>
    </citation>
    <scope>NUCLEOTIDE SEQUENCE [LARGE SCALE GENOMIC DNA]</scope>
    <source>
        <strain evidence="6">ATCC 11503 / BCRC 21390 / CBS 2605 / JCM 1781 / NBRC 1676 / NRRL YB-4239</strain>
    </source>
</reference>
<sequence>MKILLHLLKCDENWELEESSVLFVFARLLRSKFSEWIVMFPEVNIWTESSHNLQRQISEKYYLPALNNLLYPRFSAFYNVITALHKYKPHPYSNLYDLTIIYSHKTKNGEVSYTPPTLLEIFSSPSPITIIVYAKIRPISRIPQKRKKVERYLERLWKHKDKIISQIETENSLHQAEKQPQDISALSLIANTSRGTPLGEQQQQQQ</sequence>
<gene>
    <name evidence="5" type="ORF">LELG_02926</name>
</gene>
<dbReference type="AlphaFoldDB" id="A5DZY9"/>
<dbReference type="STRING" id="379508.A5DZY9"/>
<dbReference type="Pfam" id="PF16076">
    <property type="entry name" value="Acyltransf_C"/>
    <property type="match status" value="1"/>
</dbReference>
<protein>
    <recommendedName>
        <fullName evidence="4">Acyltransferase C-terminal domain-containing protein</fullName>
    </recommendedName>
</protein>
<dbReference type="GO" id="GO:0036149">
    <property type="term" value="P:phosphatidylinositol acyl-chain remodeling"/>
    <property type="evidence" value="ECO:0007669"/>
    <property type="project" value="TreeGrafter"/>
</dbReference>
<dbReference type="GO" id="GO:0016746">
    <property type="term" value="F:acyltransferase activity"/>
    <property type="evidence" value="ECO:0007669"/>
    <property type="project" value="UniProtKB-KW"/>
</dbReference>